<dbReference type="Proteomes" id="UP000012073">
    <property type="component" value="Unassembled WGS sequence"/>
</dbReference>
<dbReference type="KEGG" id="ccp:CHC_T00008612001"/>
<dbReference type="InterPro" id="IPR051227">
    <property type="entry name" value="CS_glycosyltransferase"/>
</dbReference>
<evidence type="ECO:0000256" key="8">
    <source>
        <dbReference type="ARBA" id="ARBA00023136"/>
    </source>
</evidence>
<evidence type="ECO:0000313" key="10">
    <source>
        <dbReference type="EMBL" id="CDF35814.1"/>
    </source>
</evidence>
<evidence type="ECO:0000256" key="4">
    <source>
        <dbReference type="ARBA" id="ARBA00022692"/>
    </source>
</evidence>
<dbReference type="InterPro" id="IPR008428">
    <property type="entry name" value="Chond_GalNAc"/>
</dbReference>
<keyword evidence="6" id="KW-1133">Transmembrane helix</keyword>
<dbReference type="PANTHER" id="PTHR12369:SF11">
    <property type="entry name" value="HEXOSYLTRANSFERASE"/>
    <property type="match status" value="1"/>
</dbReference>
<keyword evidence="5" id="KW-0735">Signal-anchor</keyword>
<dbReference type="OrthoDB" id="431432at2759"/>
<evidence type="ECO:0000256" key="7">
    <source>
        <dbReference type="ARBA" id="ARBA00023034"/>
    </source>
</evidence>
<dbReference type="Pfam" id="PF05679">
    <property type="entry name" value="CHGN"/>
    <property type="match status" value="1"/>
</dbReference>
<proteinExistence type="inferred from homology"/>
<accession>R7QCL0</accession>
<evidence type="ECO:0000256" key="2">
    <source>
        <dbReference type="ARBA" id="ARBA00009239"/>
    </source>
</evidence>
<dbReference type="EMBL" id="HG001749">
    <property type="protein sequence ID" value="CDF35814.1"/>
    <property type="molecule type" value="Genomic_DNA"/>
</dbReference>
<gene>
    <name evidence="10" type="ORF">CHC_T00008612001</name>
</gene>
<dbReference type="Gramene" id="CDF35814">
    <property type="protein sequence ID" value="CDF35814"/>
    <property type="gene ID" value="CHC_T00008612001"/>
</dbReference>
<dbReference type="PhylomeDB" id="R7QCL0"/>
<dbReference type="InterPro" id="IPR029044">
    <property type="entry name" value="Nucleotide-diphossugar_trans"/>
</dbReference>
<protein>
    <submittedName>
        <fullName evidence="10">Glycosyltransferase, family GT7</fullName>
    </submittedName>
</protein>
<evidence type="ECO:0000256" key="1">
    <source>
        <dbReference type="ARBA" id="ARBA00004323"/>
    </source>
</evidence>
<dbReference type="AlphaFoldDB" id="R7QCL0"/>
<keyword evidence="11" id="KW-1185">Reference proteome</keyword>
<evidence type="ECO:0000256" key="5">
    <source>
        <dbReference type="ARBA" id="ARBA00022968"/>
    </source>
</evidence>
<keyword evidence="8" id="KW-0472">Membrane</keyword>
<organism evidence="10 11">
    <name type="scientific">Chondrus crispus</name>
    <name type="common">Carrageen Irish moss</name>
    <name type="synonym">Polymorpha crispa</name>
    <dbReference type="NCBI Taxonomy" id="2769"/>
    <lineage>
        <taxon>Eukaryota</taxon>
        <taxon>Rhodophyta</taxon>
        <taxon>Florideophyceae</taxon>
        <taxon>Rhodymeniophycidae</taxon>
        <taxon>Gigartinales</taxon>
        <taxon>Gigartinaceae</taxon>
        <taxon>Chondrus</taxon>
    </lineage>
</organism>
<dbReference type="GO" id="GO:0008376">
    <property type="term" value="F:acetylgalactosaminyltransferase activity"/>
    <property type="evidence" value="ECO:0007669"/>
    <property type="project" value="InterPro"/>
</dbReference>
<keyword evidence="3 10" id="KW-0808">Transferase</keyword>
<keyword evidence="7" id="KW-0333">Golgi apparatus</keyword>
<evidence type="ECO:0000256" key="6">
    <source>
        <dbReference type="ARBA" id="ARBA00022989"/>
    </source>
</evidence>
<comment type="subcellular location">
    <subcellularLocation>
        <location evidence="1">Golgi apparatus membrane</location>
        <topology evidence="1">Single-pass type II membrane protein</topology>
    </subcellularLocation>
</comment>
<dbReference type="SUPFAM" id="SSF53448">
    <property type="entry name" value="Nucleotide-diphospho-sugar transferases"/>
    <property type="match status" value="1"/>
</dbReference>
<comment type="similarity">
    <text evidence="2">Belongs to the chondroitin N-acetylgalactosaminyltransferase family.</text>
</comment>
<dbReference type="Gene3D" id="3.90.550.10">
    <property type="entry name" value="Spore Coat Polysaccharide Biosynthesis Protein SpsA, Chain A"/>
    <property type="match status" value="1"/>
</dbReference>
<keyword evidence="4" id="KW-0812">Transmembrane</keyword>
<evidence type="ECO:0000256" key="9">
    <source>
        <dbReference type="SAM" id="MobiDB-lite"/>
    </source>
</evidence>
<dbReference type="GO" id="GO:0000139">
    <property type="term" value="C:Golgi membrane"/>
    <property type="evidence" value="ECO:0007669"/>
    <property type="project" value="UniProtKB-SubCell"/>
</dbReference>
<dbReference type="GO" id="GO:0032580">
    <property type="term" value="C:Golgi cisterna membrane"/>
    <property type="evidence" value="ECO:0007669"/>
    <property type="project" value="InterPro"/>
</dbReference>
<sequence length="333" mass="38665">MCYIGVKQFDESVWQHPVHMVVPYSKRPGRLKWFLDQFDRLRAANVQVHLILAVCKEAQQDIAASNDLVESIKFQKDVQISLVPGDRTGFFSRSISIREGSAAVPPDSIMFVTDIDMYIFPPMFDSCRYNSIQGSQVYFPVFYNLYARSSRIDKDAGYWRDSSYGMSCMYKSDFDAIGAYENAENMFVGWGGEDVALSEAFLKDSRYEVFRAVEPSLRHKWHIKHCEQFTPSYHDCISVSFQQLGTLKIVGRYLLEKKIDAQALYADRTDEDNVNPAGFDEGVSQPDSSRSMLENEKLARRKDFLMRNEELREEQLWRAQAARKRERKERPER</sequence>
<dbReference type="GeneID" id="17323350"/>
<dbReference type="PANTHER" id="PTHR12369">
    <property type="entry name" value="CHONDROITIN SYNTHASE"/>
    <property type="match status" value="1"/>
</dbReference>
<dbReference type="RefSeq" id="XP_005715633.1">
    <property type="nucleotide sequence ID" value="XM_005715576.1"/>
</dbReference>
<name>R7QCL0_CHOCR</name>
<reference evidence="11" key="1">
    <citation type="journal article" date="2013" name="Proc. Natl. Acad. Sci. U.S.A.">
        <title>Genome structure and metabolic features in the red seaweed Chondrus crispus shed light on evolution of the Archaeplastida.</title>
        <authorList>
            <person name="Collen J."/>
            <person name="Porcel B."/>
            <person name="Carre W."/>
            <person name="Ball S.G."/>
            <person name="Chaparro C."/>
            <person name="Tonon T."/>
            <person name="Barbeyron T."/>
            <person name="Michel G."/>
            <person name="Noel B."/>
            <person name="Valentin K."/>
            <person name="Elias M."/>
            <person name="Artiguenave F."/>
            <person name="Arun A."/>
            <person name="Aury J.M."/>
            <person name="Barbosa-Neto J.F."/>
            <person name="Bothwell J.H."/>
            <person name="Bouget F.Y."/>
            <person name="Brillet L."/>
            <person name="Cabello-Hurtado F."/>
            <person name="Capella-Gutierrez S."/>
            <person name="Charrier B."/>
            <person name="Cladiere L."/>
            <person name="Cock J.M."/>
            <person name="Coelho S.M."/>
            <person name="Colleoni C."/>
            <person name="Czjzek M."/>
            <person name="Da Silva C."/>
            <person name="Delage L."/>
            <person name="Denoeud F."/>
            <person name="Deschamps P."/>
            <person name="Dittami S.M."/>
            <person name="Gabaldon T."/>
            <person name="Gachon C.M."/>
            <person name="Groisillier A."/>
            <person name="Herve C."/>
            <person name="Jabbari K."/>
            <person name="Katinka M."/>
            <person name="Kloareg B."/>
            <person name="Kowalczyk N."/>
            <person name="Labadie K."/>
            <person name="Leblanc C."/>
            <person name="Lopez P.J."/>
            <person name="McLachlan D.H."/>
            <person name="Meslet-Cladiere L."/>
            <person name="Moustafa A."/>
            <person name="Nehr Z."/>
            <person name="Nyvall Collen P."/>
            <person name="Panaud O."/>
            <person name="Partensky F."/>
            <person name="Poulain J."/>
            <person name="Rensing S.A."/>
            <person name="Rousvoal S."/>
            <person name="Samson G."/>
            <person name="Symeonidi A."/>
            <person name="Weissenbach J."/>
            <person name="Zambounis A."/>
            <person name="Wincker P."/>
            <person name="Boyen C."/>
        </authorList>
    </citation>
    <scope>NUCLEOTIDE SEQUENCE [LARGE SCALE GENOMIC DNA]</scope>
    <source>
        <strain evidence="11">cv. Stackhouse</strain>
    </source>
</reference>
<evidence type="ECO:0000256" key="3">
    <source>
        <dbReference type="ARBA" id="ARBA00022679"/>
    </source>
</evidence>
<feature type="region of interest" description="Disordered" evidence="9">
    <location>
        <begin position="271"/>
        <end position="296"/>
    </location>
</feature>
<evidence type="ECO:0000313" key="11">
    <source>
        <dbReference type="Proteomes" id="UP000012073"/>
    </source>
</evidence>